<evidence type="ECO:0000313" key="4">
    <source>
        <dbReference type="Proteomes" id="UP000517759"/>
    </source>
</evidence>
<dbReference type="EMBL" id="BSPG01000002">
    <property type="protein sequence ID" value="GLS42877.1"/>
    <property type="molecule type" value="Genomic_DNA"/>
</dbReference>
<protein>
    <submittedName>
        <fullName evidence="3">Uncharacterized protein</fullName>
    </submittedName>
</protein>
<keyword evidence="5" id="KW-1185">Reference proteome</keyword>
<dbReference type="Proteomes" id="UP000517759">
    <property type="component" value="Unassembled WGS sequence"/>
</dbReference>
<accession>A0A7W6AIT2</accession>
<proteinExistence type="predicted"/>
<comment type="caution">
    <text evidence="3">The sequence shown here is derived from an EMBL/GenBank/DDBJ whole genome shotgun (WGS) entry which is preliminary data.</text>
</comment>
<evidence type="ECO:0000313" key="3">
    <source>
        <dbReference type="EMBL" id="MBB3904135.1"/>
    </source>
</evidence>
<organism evidence="3 4">
    <name type="scientific">Methylobacterium brachythecii</name>
    <dbReference type="NCBI Taxonomy" id="1176177"/>
    <lineage>
        <taxon>Bacteria</taxon>
        <taxon>Pseudomonadati</taxon>
        <taxon>Pseudomonadota</taxon>
        <taxon>Alphaproteobacteria</taxon>
        <taxon>Hyphomicrobiales</taxon>
        <taxon>Methylobacteriaceae</taxon>
        <taxon>Methylobacterium</taxon>
    </lineage>
</organism>
<reference evidence="2" key="4">
    <citation type="submission" date="2023-01" db="EMBL/GenBank/DDBJ databases">
        <title>Draft genome sequence of Methylobacterium brachythecii strain NBRC 107710.</title>
        <authorList>
            <person name="Sun Q."/>
            <person name="Mori K."/>
        </authorList>
    </citation>
    <scope>NUCLEOTIDE SEQUENCE</scope>
    <source>
        <strain evidence="2">NBRC 107710</strain>
    </source>
</reference>
<sequence length="93" mass="10329">MGRPPDGVMAYSTSSPASGRSRTPHEGKEPASKASEKAAANPMISPQELAKLAEDDFKSPEDIRLLIERRKAEFDKEWVIDPKSEDDFDPLTR</sequence>
<evidence type="ECO:0000313" key="2">
    <source>
        <dbReference type="EMBL" id="GLS42877.1"/>
    </source>
</evidence>
<name>A0A7W6AIT2_9HYPH</name>
<dbReference type="Proteomes" id="UP001156881">
    <property type="component" value="Unassembled WGS sequence"/>
</dbReference>
<gene>
    <name evidence="2" type="ORF">GCM10007884_08620</name>
    <name evidence="3" type="ORF">GGR33_003649</name>
</gene>
<reference evidence="3 4" key="3">
    <citation type="submission" date="2020-08" db="EMBL/GenBank/DDBJ databases">
        <title>Genomic Encyclopedia of Type Strains, Phase IV (KMG-IV): sequencing the most valuable type-strain genomes for metagenomic binning, comparative biology and taxonomic classification.</title>
        <authorList>
            <person name="Goeker M."/>
        </authorList>
    </citation>
    <scope>NUCLEOTIDE SEQUENCE [LARGE SCALE GENOMIC DNA]</scope>
    <source>
        <strain evidence="3 4">DSM 24105</strain>
    </source>
</reference>
<dbReference type="RefSeq" id="WP_183507670.1">
    <property type="nucleotide sequence ID" value="NZ_BSPG01000002.1"/>
</dbReference>
<feature type="region of interest" description="Disordered" evidence="1">
    <location>
        <begin position="1"/>
        <end position="46"/>
    </location>
</feature>
<evidence type="ECO:0000256" key="1">
    <source>
        <dbReference type="SAM" id="MobiDB-lite"/>
    </source>
</evidence>
<dbReference type="AlphaFoldDB" id="A0A7W6AIT2"/>
<feature type="compositionally biased region" description="Polar residues" evidence="1">
    <location>
        <begin position="11"/>
        <end position="21"/>
    </location>
</feature>
<reference evidence="5" key="2">
    <citation type="journal article" date="2019" name="Int. J. Syst. Evol. Microbiol.">
        <title>The Global Catalogue of Microorganisms (GCM) 10K type strain sequencing project: providing services to taxonomists for standard genome sequencing and annotation.</title>
        <authorList>
            <consortium name="The Broad Institute Genomics Platform"/>
            <consortium name="The Broad Institute Genome Sequencing Center for Infectious Disease"/>
            <person name="Wu L."/>
            <person name="Ma J."/>
        </authorList>
    </citation>
    <scope>NUCLEOTIDE SEQUENCE [LARGE SCALE GENOMIC DNA]</scope>
    <source>
        <strain evidence="5">NBRC 107710</strain>
    </source>
</reference>
<evidence type="ECO:0000313" key="5">
    <source>
        <dbReference type="Proteomes" id="UP001156881"/>
    </source>
</evidence>
<reference evidence="2" key="1">
    <citation type="journal article" date="2014" name="Int. J. Syst. Evol. Microbiol.">
        <title>Complete genome of a new Firmicutes species belonging to the dominant human colonic microbiota ('Ruminococcus bicirculans') reveals two chromosomes and a selective capacity to utilize plant glucans.</title>
        <authorList>
            <consortium name="NISC Comparative Sequencing Program"/>
            <person name="Wegmann U."/>
            <person name="Louis P."/>
            <person name="Goesmann A."/>
            <person name="Henrissat B."/>
            <person name="Duncan S.H."/>
            <person name="Flint H.J."/>
        </authorList>
    </citation>
    <scope>NUCLEOTIDE SEQUENCE</scope>
    <source>
        <strain evidence="2">NBRC 107710</strain>
    </source>
</reference>
<dbReference type="EMBL" id="JACIDN010000006">
    <property type="protein sequence ID" value="MBB3904135.1"/>
    <property type="molecule type" value="Genomic_DNA"/>
</dbReference>
<feature type="compositionally biased region" description="Basic and acidic residues" evidence="1">
    <location>
        <begin position="23"/>
        <end position="36"/>
    </location>
</feature>